<dbReference type="AlphaFoldDB" id="A0A9P7MNS4"/>
<dbReference type="OrthoDB" id="275715at2759"/>
<evidence type="ECO:0000313" key="4">
    <source>
        <dbReference type="Proteomes" id="UP000742024"/>
    </source>
</evidence>
<feature type="compositionally biased region" description="Polar residues" evidence="1">
    <location>
        <begin position="393"/>
        <end position="409"/>
    </location>
</feature>
<evidence type="ECO:0000256" key="1">
    <source>
        <dbReference type="SAM" id="MobiDB-lite"/>
    </source>
</evidence>
<reference evidence="3 4" key="1">
    <citation type="journal article" date="2020" name="bioRxiv">
        <title>Whole genome comparisons of ergot fungi reveals the divergence and evolution of species within the genus Claviceps are the result of varying mechanisms driving genome evolution and host range expansion.</title>
        <authorList>
            <person name="Wyka S.A."/>
            <person name="Mondo S.J."/>
            <person name="Liu M."/>
            <person name="Dettman J."/>
            <person name="Nalam V."/>
            <person name="Broders K.D."/>
        </authorList>
    </citation>
    <scope>NUCLEOTIDE SEQUENCE</scope>
    <source>
        <strain evidence="3">CCC 1102</strain>
        <strain evidence="2 4">LM583</strain>
    </source>
</reference>
<dbReference type="Proteomes" id="UP000742024">
    <property type="component" value="Unassembled WGS sequence"/>
</dbReference>
<evidence type="ECO:0000313" key="5">
    <source>
        <dbReference type="Proteomes" id="UP000784919"/>
    </source>
</evidence>
<feature type="region of interest" description="Disordered" evidence="1">
    <location>
        <begin position="443"/>
        <end position="469"/>
    </location>
</feature>
<feature type="compositionally biased region" description="Polar residues" evidence="1">
    <location>
        <begin position="699"/>
        <end position="709"/>
    </location>
</feature>
<evidence type="ECO:0008006" key="6">
    <source>
        <dbReference type="Google" id="ProtNLM"/>
    </source>
</evidence>
<feature type="region of interest" description="Disordered" evidence="1">
    <location>
        <begin position="484"/>
        <end position="965"/>
    </location>
</feature>
<dbReference type="Proteomes" id="UP000784919">
    <property type="component" value="Unassembled WGS sequence"/>
</dbReference>
<feature type="compositionally biased region" description="Polar residues" evidence="1">
    <location>
        <begin position="566"/>
        <end position="584"/>
    </location>
</feature>
<evidence type="ECO:0000313" key="3">
    <source>
        <dbReference type="EMBL" id="KAG5963450.1"/>
    </source>
</evidence>
<evidence type="ECO:0000313" key="2">
    <source>
        <dbReference type="EMBL" id="KAG5956527.1"/>
    </source>
</evidence>
<feature type="compositionally biased region" description="Low complexity" evidence="1">
    <location>
        <begin position="204"/>
        <end position="213"/>
    </location>
</feature>
<feature type="compositionally biased region" description="Basic and acidic residues" evidence="1">
    <location>
        <begin position="956"/>
        <end position="965"/>
    </location>
</feature>
<dbReference type="EMBL" id="SRPR01000203">
    <property type="protein sequence ID" value="KAG5956527.1"/>
    <property type="molecule type" value="Genomic_DNA"/>
</dbReference>
<feature type="compositionally biased region" description="Polar residues" evidence="1">
    <location>
        <begin position="491"/>
        <end position="500"/>
    </location>
</feature>
<feature type="region of interest" description="Disordered" evidence="1">
    <location>
        <begin position="79"/>
        <end position="115"/>
    </location>
</feature>
<feature type="compositionally biased region" description="Basic and acidic residues" evidence="1">
    <location>
        <begin position="321"/>
        <end position="338"/>
    </location>
</feature>
<feature type="compositionally biased region" description="Low complexity" evidence="1">
    <location>
        <begin position="628"/>
        <end position="640"/>
    </location>
</feature>
<feature type="compositionally biased region" description="Polar residues" evidence="1">
    <location>
        <begin position="617"/>
        <end position="627"/>
    </location>
</feature>
<feature type="compositionally biased region" description="Basic and acidic residues" evidence="1">
    <location>
        <begin position="771"/>
        <end position="784"/>
    </location>
</feature>
<feature type="compositionally biased region" description="Basic and acidic residues" evidence="1">
    <location>
        <begin position="852"/>
        <end position="866"/>
    </location>
</feature>
<feature type="region of interest" description="Disordered" evidence="1">
    <location>
        <begin position="1"/>
        <end position="21"/>
    </location>
</feature>
<keyword evidence="4" id="KW-1185">Reference proteome</keyword>
<proteinExistence type="predicted"/>
<feature type="compositionally biased region" description="Basic residues" evidence="1">
    <location>
        <begin position="214"/>
        <end position="236"/>
    </location>
</feature>
<organism evidence="3 5">
    <name type="scientific">Claviceps arundinis</name>
    <dbReference type="NCBI Taxonomy" id="1623583"/>
    <lineage>
        <taxon>Eukaryota</taxon>
        <taxon>Fungi</taxon>
        <taxon>Dikarya</taxon>
        <taxon>Ascomycota</taxon>
        <taxon>Pezizomycotina</taxon>
        <taxon>Sordariomycetes</taxon>
        <taxon>Hypocreomycetidae</taxon>
        <taxon>Hypocreales</taxon>
        <taxon>Clavicipitaceae</taxon>
        <taxon>Claviceps</taxon>
    </lineage>
</organism>
<accession>A0A9P7MNS4</accession>
<sequence>MAPGTRRANRSGYAEHDDFEGLPVRQWRQDWVNLAPPAPQEQAQQNDIWAIELIHGMPKDSHLLAPHSQELLRAARSGRLYKRPAPPEDDEVDIDAGQAAEKAEKKEEDHAGQGFSIKLWKQIPRNSEGSGPAYLAKRRKGTVTIASKTVDEKTMPGSTVTRATVRKTDAAGNPYTEEVTLADGQQVVGEIISTRVEAVQIAAADGFAAPAPALRRRPPPPKRKSKAGPGRGKKKVKTELPGQGLAARVAQTADGVGPVSVNGPGAHGMPHEVIGTSNHAENAEVEDDDDDDDDDDDEDGDGGEDEREDDEEGDQQMNDADESKVHDIEMKDAPEEQRPVTPSNNPVVDLDAADGMTTQIGSTSSNPFTLAPAIGSLATHSPRNEGSPLKNVRFQSKSQSQSPAPTDSQAAPAVSTEPAKGVSNSAAAAETIAVKMPSLDAAMSEAPAAETRTESMIAEPPSMAAGDEGITRVDEDVVMTEAVLDEAPMGESQSDVQQYIETRPEGDRFSPDMAPRGDALLPPPPEQVGNITSPRAYEGPERTSDSDEKDEEGRAHESHMRDDRTTALNAYDSTITEDTIQPEDSASIRFPLTESGAPSEVGAASAEETKSSAEAPRQTSLSRPTSPTADTNMDAAAATDPTGDRPMTLDYDEPNVSQESRKDSSGVISVSPEAPPAVQPTQSPVALQHVSNDELRESTPVQAVQSEEQASPLEDAIQDNSLSRVDDPPPPQQSDEVPTQEEPTLDQGVETEPIPETSQIEEKPAASSTDQDAKMDPEDQREEAAESPMDEDPKINPQEQGEEPTTSDTNEGSKINQDDQKEEPDTSSTSEDAKANQEEQRDEPIHEQQQQDPHKERAGSPTEESKSQLQALSLDPEPSPEAVSGPATTEPIDPEASTMNDAAAAVAPSSPPPVLPSTSASPAASTADGAGESHPGAADGPAEATAAAATAAAVNEKTEDAPAGV</sequence>
<feature type="compositionally biased region" description="Basic and acidic residues" evidence="1">
    <location>
        <begin position="101"/>
        <end position="111"/>
    </location>
</feature>
<feature type="compositionally biased region" description="Basic and acidic residues" evidence="1">
    <location>
        <begin position="538"/>
        <end position="565"/>
    </location>
</feature>
<feature type="region of interest" description="Disordered" evidence="1">
    <location>
        <begin position="204"/>
        <end position="426"/>
    </location>
</feature>
<feature type="compositionally biased region" description="Basic and acidic residues" evidence="1">
    <location>
        <begin position="831"/>
        <end position="846"/>
    </location>
</feature>
<comment type="caution">
    <text evidence="3">The sequence shown here is derived from an EMBL/GenBank/DDBJ whole genome shotgun (WGS) entry which is preliminary data.</text>
</comment>
<feature type="compositionally biased region" description="Low complexity" evidence="1">
    <location>
        <begin position="916"/>
        <end position="927"/>
    </location>
</feature>
<feature type="compositionally biased region" description="Low complexity" evidence="1">
    <location>
        <begin position="935"/>
        <end position="953"/>
    </location>
</feature>
<gene>
    <name evidence="3" type="ORF">E4U56_002739</name>
    <name evidence="2" type="ORF">E4U57_002567</name>
</gene>
<feature type="compositionally biased region" description="Acidic residues" evidence="1">
    <location>
        <begin position="283"/>
        <end position="314"/>
    </location>
</feature>
<feature type="compositionally biased region" description="Polar residues" evidence="1">
    <location>
        <begin position="356"/>
        <end position="368"/>
    </location>
</feature>
<feature type="compositionally biased region" description="Polar residues" evidence="1">
    <location>
        <begin position="797"/>
        <end position="815"/>
    </location>
</feature>
<dbReference type="EMBL" id="SRPS01000193">
    <property type="protein sequence ID" value="KAG5963450.1"/>
    <property type="molecule type" value="Genomic_DNA"/>
</dbReference>
<protein>
    <recommendedName>
        <fullName evidence="6">Apopolysialoglycoprotein</fullName>
    </recommendedName>
</protein>
<name>A0A9P7MNS4_9HYPO</name>